<proteinExistence type="inferred from homology"/>
<keyword evidence="1" id="KW-1133">Transmembrane helix</keyword>
<keyword evidence="1" id="KW-1003">Cell membrane</keyword>
<comment type="subcellular location">
    <subcellularLocation>
        <location evidence="1">Cell membrane</location>
        <topology evidence="1">Multi-pass membrane protein</topology>
    </subcellularLocation>
</comment>
<reference evidence="2 3" key="1">
    <citation type="submission" date="2020-11" db="EMBL/GenBank/DDBJ databases">
        <title>Fusibacter basophilias sp. nov.</title>
        <authorList>
            <person name="Qiu D."/>
        </authorList>
    </citation>
    <scope>NUCLEOTIDE SEQUENCE [LARGE SCALE GENOMIC DNA]</scope>
    <source>
        <strain evidence="2 3">Q10-2</strain>
    </source>
</reference>
<gene>
    <name evidence="1" type="primary">amj</name>
    <name evidence="2" type="ORF">ISU02_02590</name>
</gene>
<dbReference type="HAMAP" id="MF_02077">
    <property type="entry name" value="Amj_flippase"/>
    <property type="match status" value="1"/>
</dbReference>
<dbReference type="EMBL" id="JADKNH010000001">
    <property type="protein sequence ID" value="MBF4691985.1"/>
    <property type="molecule type" value="Genomic_DNA"/>
</dbReference>
<keyword evidence="3" id="KW-1185">Reference proteome</keyword>
<keyword evidence="1" id="KW-0961">Cell wall biogenesis/degradation</keyword>
<organism evidence="2 3">
    <name type="scientific">Fusibacter ferrireducens</name>
    <dbReference type="NCBI Taxonomy" id="2785058"/>
    <lineage>
        <taxon>Bacteria</taxon>
        <taxon>Bacillati</taxon>
        <taxon>Bacillota</taxon>
        <taxon>Clostridia</taxon>
        <taxon>Eubacteriales</taxon>
        <taxon>Eubacteriales Family XII. Incertae Sedis</taxon>
        <taxon>Fusibacter</taxon>
    </lineage>
</organism>
<keyword evidence="1" id="KW-0573">Peptidoglycan synthesis</keyword>
<comment type="caution">
    <text evidence="2">The sequence shown here is derived from an EMBL/GenBank/DDBJ whole genome shotgun (WGS) entry which is preliminary data.</text>
</comment>
<comment type="similarity">
    <text evidence="1">Belongs to the Amj family.</text>
</comment>
<dbReference type="Pfam" id="PF10997">
    <property type="entry name" value="Amj"/>
    <property type="match status" value="1"/>
</dbReference>
<keyword evidence="1" id="KW-0472">Membrane</keyword>
<evidence type="ECO:0000313" key="3">
    <source>
        <dbReference type="Proteomes" id="UP000614200"/>
    </source>
</evidence>
<accession>A0ABR9ZND9</accession>
<dbReference type="InterPro" id="IPR021260">
    <property type="entry name" value="Amj"/>
</dbReference>
<feature type="transmembrane region" description="Helical" evidence="1">
    <location>
        <begin position="6"/>
        <end position="27"/>
    </location>
</feature>
<protein>
    <recommendedName>
        <fullName evidence="1">Lipid II flippase Amj</fullName>
    </recommendedName>
</protein>
<feature type="transmembrane region" description="Helical" evidence="1">
    <location>
        <begin position="34"/>
        <end position="55"/>
    </location>
</feature>
<evidence type="ECO:0000313" key="2">
    <source>
        <dbReference type="EMBL" id="MBF4691985.1"/>
    </source>
</evidence>
<sequence length="267" mass="29128">MTQITIVILLTIIIHFINTLAYSVRIVGVRTGKIAISFALFNLVVLVARTSNTIQAPLLAKTVESSIKSGATVELILYFRYILFAATLGTLFAAVFIPTFQRMYSKAVNTFNICKSIPRLLLYGFSKAGIRQFKENIKAPSINNIKQIKTASHLPIRITILNMLAVALLSVGVLSALYAGVLAPEFRTTASTLSSVITGLSTIILFVFIDPHLSIMTDAVIEGKTTEGEFRRTITFMVFGRVLGTLLAQILLLPAAYVIATIATEIL</sequence>
<name>A0ABR9ZND9_9FIRM</name>
<keyword evidence="1" id="KW-0812">Transmembrane</keyword>
<keyword evidence="1" id="KW-0133">Cell shape</keyword>
<evidence type="ECO:0000256" key="1">
    <source>
        <dbReference type="HAMAP-Rule" id="MF_02077"/>
    </source>
</evidence>
<comment type="function">
    <text evidence="1">Involved in peptidoglycan biosynthesis. Transports lipid-linked peptidoglycan precursors from the inner to the outer leaflet of the cytoplasmic membrane.</text>
</comment>
<feature type="transmembrane region" description="Helical" evidence="1">
    <location>
        <begin position="75"/>
        <end position="97"/>
    </location>
</feature>
<comment type="pathway">
    <text evidence="1">Cell wall biogenesis; peptidoglycan biosynthesis.</text>
</comment>
<dbReference type="RefSeq" id="WP_194700211.1">
    <property type="nucleotide sequence ID" value="NZ_JADKNH010000001.1"/>
</dbReference>
<feature type="transmembrane region" description="Helical" evidence="1">
    <location>
        <begin position="234"/>
        <end position="260"/>
    </location>
</feature>
<keyword evidence="1" id="KW-0813">Transport</keyword>
<feature type="transmembrane region" description="Helical" evidence="1">
    <location>
        <begin position="158"/>
        <end position="181"/>
    </location>
</feature>
<dbReference type="Proteomes" id="UP000614200">
    <property type="component" value="Unassembled WGS sequence"/>
</dbReference>
<feature type="transmembrane region" description="Helical" evidence="1">
    <location>
        <begin position="193"/>
        <end position="213"/>
    </location>
</feature>